<dbReference type="EMBL" id="VCQV01000004">
    <property type="protein sequence ID" value="TWP38013.1"/>
    <property type="molecule type" value="Genomic_DNA"/>
</dbReference>
<evidence type="ECO:0000259" key="1">
    <source>
        <dbReference type="Pfam" id="PF07969"/>
    </source>
</evidence>
<dbReference type="AlphaFoldDB" id="A0A563E6X6"/>
<reference evidence="2 3" key="1">
    <citation type="submission" date="2019-05" db="EMBL/GenBank/DDBJ databases">
        <authorList>
            <person name="Lee S.D."/>
        </authorList>
    </citation>
    <scope>NUCLEOTIDE SEQUENCE [LARGE SCALE GENOMIC DNA]</scope>
    <source>
        <strain evidence="2 3">C5-26</strain>
    </source>
</reference>
<evidence type="ECO:0000313" key="2">
    <source>
        <dbReference type="EMBL" id="TWP38013.1"/>
    </source>
</evidence>
<feature type="domain" description="Amidohydrolase 3" evidence="1">
    <location>
        <begin position="56"/>
        <end position="509"/>
    </location>
</feature>
<reference evidence="2 3" key="2">
    <citation type="submission" date="2019-08" db="EMBL/GenBank/DDBJ databases">
        <title>Jejuicoccus antrihumi gen. nov., sp. nov., a new member of the family Dermacoccaceae isolated from a cave.</title>
        <authorList>
            <person name="Schumann P."/>
            <person name="Kim I.S."/>
        </authorList>
    </citation>
    <scope>NUCLEOTIDE SEQUENCE [LARGE SCALE GENOMIC DNA]</scope>
    <source>
        <strain evidence="2 3">C5-26</strain>
    </source>
</reference>
<proteinExistence type="predicted"/>
<dbReference type="SUPFAM" id="SSF51338">
    <property type="entry name" value="Composite domain of metallo-dependent hydrolases"/>
    <property type="match status" value="1"/>
</dbReference>
<organism evidence="2 3">
    <name type="scientific">Leekyejoonella antrihumi</name>
    <dbReference type="NCBI Taxonomy" id="1660198"/>
    <lineage>
        <taxon>Bacteria</taxon>
        <taxon>Bacillati</taxon>
        <taxon>Actinomycetota</taxon>
        <taxon>Actinomycetes</taxon>
        <taxon>Micrococcales</taxon>
        <taxon>Dermacoccaceae</taxon>
        <taxon>Leekyejoonella</taxon>
    </lineage>
</organism>
<dbReference type="Pfam" id="PF07969">
    <property type="entry name" value="Amidohydro_3"/>
    <property type="match status" value="1"/>
</dbReference>
<dbReference type="Gene3D" id="3.20.20.140">
    <property type="entry name" value="Metal-dependent hydrolases"/>
    <property type="match status" value="1"/>
</dbReference>
<keyword evidence="3" id="KW-1185">Reference proteome</keyword>
<dbReference type="Proteomes" id="UP000320244">
    <property type="component" value="Unassembled WGS sequence"/>
</dbReference>
<evidence type="ECO:0000313" key="3">
    <source>
        <dbReference type="Proteomes" id="UP000320244"/>
    </source>
</evidence>
<dbReference type="GO" id="GO:0016810">
    <property type="term" value="F:hydrolase activity, acting on carbon-nitrogen (but not peptide) bonds"/>
    <property type="evidence" value="ECO:0007669"/>
    <property type="project" value="InterPro"/>
</dbReference>
<dbReference type="RefSeq" id="WP_146315583.1">
    <property type="nucleotide sequence ID" value="NZ_VCQV01000004.1"/>
</dbReference>
<sequence length="514" mass="54958">MSPTAPGRFAESLLIRHTRLVPIGGAAAPAGPIDVRVTAGVVTEIGERLTDHGEPVLDGSGRWAIPGLWDQHVHMSTWAQTRLRLDLADTASPEDVTARIANHIAGLPSSRDGSLVQACGYRSATWHRPPTVRELDAVSGDHPVVMISGDAHNGWLNSRALRMLGLQPRDTVLEENEWFLLMGRLDELPGASEGVDRAYRQSVRDAAAKGVVGVADMEWGPGYLAWPERFANGIDQLRVRPATYSDGLEDVVAAGLRTGDPLPEGGGLLTMGPLKIISDGSLNSRTAYCCDPYADAADLPQPHGKQNLSPGELVRLMRRGTRCGLQVALHTIGDAAGAVGLDAYEHSGARGTIEHAQLMRREDITRMARHGIRASVQPAHVWDDRDPSDKCWPDRTDRCFMIGTMLRSGVTLALGSDAPVAALDPWLAMAAAVWRSGDDRPAWHQDEAISPADALAASTDGQRTIVPGSRGDIALLDDDPLAAVGDARAVAVHLRQVTVGATILAGRITHDETG</sequence>
<keyword evidence="2" id="KW-0378">Hydrolase</keyword>
<comment type="caution">
    <text evidence="2">The sequence shown here is derived from an EMBL/GenBank/DDBJ whole genome shotgun (WGS) entry which is preliminary data.</text>
</comment>
<dbReference type="OrthoDB" id="3238066at2"/>
<dbReference type="PANTHER" id="PTHR22642:SF2">
    <property type="entry name" value="PROTEIN LONG AFTER FAR-RED 3"/>
    <property type="match status" value="1"/>
</dbReference>
<dbReference type="PANTHER" id="PTHR22642">
    <property type="entry name" value="IMIDAZOLONEPROPIONASE"/>
    <property type="match status" value="1"/>
</dbReference>
<dbReference type="InterPro" id="IPR013108">
    <property type="entry name" value="Amidohydro_3"/>
</dbReference>
<dbReference type="InterPro" id="IPR011059">
    <property type="entry name" value="Metal-dep_hydrolase_composite"/>
</dbReference>
<gene>
    <name evidence="2" type="ORF">FGL98_04720</name>
</gene>
<protein>
    <submittedName>
        <fullName evidence="2">Amidohydrolase family protein</fullName>
    </submittedName>
</protein>
<dbReference type="Gene3D" id="2.30.40.10">
    <property type="entry name" value="Urease, subunit C, domain 1"/>
    <property type="match status" value="1"/>
</dbReference>
<name>A0A563E6X6_9MICO</name>
<accession>A0A563E6X6</accession>
<dbReference type="InterPro" id="IPR032466">
    <property type="entry name" value="Metal_Hydrolase"/>
</dbReference>
<dbReference type="Gene3D" id="3.10.310.70">
    <property type="match status" value="1"/>
</dbReference>
<dbReference type="SUPFAM" id="SSF51556">
    <property type="entry name" value="Metallo-dependent hydrolases"/>
    <property type="match status" value="1"/>
</dbReference>